<organism evidence="1 2">
    <name type="scientific">Novosphingobium sediminicola</name>
    <dbReference type="NCBI Taxonomy" id="563162"/>
    <lineage>
        <taxon>Bacteria</taxon>
        <taxon>Pseudomonadati</taxon>
        <taxon>Pseudomonadota</taxon>
        <taxon>Alphaproteobacteria</taxon>
        <taxon>Sphingomonadales</taxon>
        <taxon>Sphingomonadaceae</taxon>
        <taxon>Novosphingobium</taxon>
    </lineage>
</organism>
<evidence type="ECO:0008006" key="3">
    <source>
        <dbReference type="Google" id="ProtNLM"/>
    </source>
</evidence>
<comment type="caution">
    <text evidence="1">The sequence shown here is derived from an EMBL/GenBank/DDBJ whole genome shotgun (WGS) entry which is preliminary data.</text>
</comment>
<name>A0A7W6CLA0_9SPHN</name>
<dbReference type="Pfam" id="PF11804">
    <property type="entry name" value="DUF3325"/>
    <property type="match status" value="1"/>
</dbReference>
<proteinExistence type="predicted"/>
<accession>A0A7W6CLA0</accession>
<dbReference type="AlphaFoldDB" id="A0A7W6CLA0"/>
<dbReference type="RefSeq" id="WP_183628946.1">
    <property type="nucleotide sequence ID" value="NZ_JACIDX010000026.1"/>
</dbReference>
<gene>
    <name evidence="1" type="ORF">GGR38_004529</name>
</gene>
<protein>
    <recommendedName>
        <fullName evidence="3">DUF3325 domain-containing protein</fullName>
    </recommendedName>
</protein>
<evidence type="ECO:0000313" key="2">
    <source>
        <dbReference type="Proteomes" id="UP000548867"/>
    </source>
</evidence>
<reference evidence="1 2" key="1">
    <citation type="submission" date="2020-08" db="EMBL/GenBank/DDBJ databases">
        <title>Genomic Encyclopedia of Type Strains, Phase IV (KMG-IV): sequencing the most valuable type-strain genomes for metagenomic binning, comparative biology and taxonomic classification.</title>
        <authorList>
            <person name="Goeker M."/>
        </authorList>
    </citation>
    <scope>NUCLEOTIDE SEQUENCE [LARGE SCALE GENOMIC DNA]</scope>
    <source>
        <strain evidence="1 2">DSM 27057</strain>
    </source>
</reference>
<evidence type="ECO:0000313" key="1">
    <source>
        <dbReference type="EMBL" id="MBB3957555.1"/>
    </source>
</evidence>
<keyword evidence="2" id="KW-1185">Reference proteome</keyword>
<dbReference type="EMBL" id="JACIDX010000026">
    <property type="protein sequence ID" value="MBB3957555.1"/>
    <property type="molecule type" value="Genomic_DNA"/>
</dbReference>
<sequence length="86" mass="9042">MTLLLILGGLLCLCLSMTRHQRDLLAHALPKRSSQALRCCGWAALCLSLALAVSDGPLAILCWIGELSIAALIVAASCTLASARRP</sequence>
<dbReference type="InterPro" id="IPR021762">
    <property type="entry name" value="DUF3325"/>
</dbReference>
<dbReference type="Proteomes" id="UP000548867">
    <property type="component" value="Unassembled WGS sequence"/>
</dbReference>